<evidence type="ECO:0000256" key="2">
    <source>
        <dbReference type="ARBA" id="ARBA00012035"/>
    </source>
</evidence>
<feature type="binding site" evidence="12">
    <location>
        <position position="253"/>
    </location>
    <ligand>
        <name>K(+)</name>
        <dbReference type="ChEBI" id="CHEBI:29103"/>
    </ligand>
</feature>
<feature type="binding site" evidence="12">
    <location>
        <position position="290"/>
    </location>
    <ligand>
        <name>K(+)</name>
        <dbReference type="ChEBI" id="CHEBI:29103"/>
    </ligand>
</feature>
<dbReference type="GO" id="GO:0046872">
    <property type="term" value="F:metal ion binding"/>
    <property type="evidence" value="ECO:0007669"/>
    <property type="project" value="UniProtKB-KW"/>
</dbReference>
<feature type="binding site" evidence="12">
    <location>
        <begin position="224"/>
        <end position="229"/>
    </location>
    <ligand>
        <name>ATP</name>
        <dbReference type="ChEBI" id="CHEBI:30616"/>
    </ligand>
</feature>
<dbReference type="Pfam" id="PF00294">
    <property type="entry name" value="PfkB"/>
    <property type="match status" value="1"/>
</dbReference>
<comment type="cofactor">
    <cofactor evidence="12">
        <name>Mg(2+)</name>
        <dbReference type="ChEBI" id="CHEBI:18420"/>
    </cofactor>
    <text evidence="12">Requires a divalent cation, most likely magnesium in vivo, as an electrophilic catalyst to aid phosphoryl group transfer. It is the chelate of the metal and the nucleotide that is the actual substrate.</text>
</comment>
<feature type="binding site" evidence="12">
    <location>
        <begin position="43"/>
        <end position="47"/>
    </location>
    <ligand>
        <name>substrate</name>
    </ligand>
</feature>
<comment type="caution">
    <text evidence="12">Lacks conserved residue(s) required for the propagation of feature annotation.</text>
</comment>
<feature type="binding site" evidence="12">
    <location>
        <position position="296"/>
    </location>
    <ligand>
        <name>K(+)</name>
        <dbReference type="ChEBI" id="CHEBI:29103"/>
    </ligand>
</feature>
<dbReference type="EC" id="2.7.1.15" evidence="2 12"/>
<feature type="binding site" evidence="12">
    <location>
        <position position="144"/>
    </location>
    <ligand>
        <name>substrate</name>
    </ligand>
</feature>
<accession>A0A7S3HQ84</accession>
<dbReference type="InterPro" id="IPR029056">
    <property type="entry name" value="Ribokinase-like"/>
</dbReference>
<comment type="subunit">
    <text evidence="12">Homodimer.</text>
</comment>
<dbReference type="CDD" id="cd01174">
    <property type="entry name" value="ribokinase"/>
    <property type="match status" value="1"/>
</dbReference>
<dbReference type="PROSITE" id="PS00583">
    <property type="entry name" value="PFKB_KINASES_1"/>
    <property type="match status" value="1"/>
</dbReference>
<keyword evidence="5 12" id="KW-0479">Metal-binding</keyword>
<dbReference type="SUPFAM" id="SSF53613">
    <property type="entry name" value="Ribokinase-like"/>
    <property type="match status" value="1"/>
</dbReference>
<dbReference type="PANTHER" id="PTHR10584">
    <property type="entry name" value="SUGAR KINASE"/>
    <property type="match status" value="1"/>
</dbReference>
<feature type="binding site" evidence="12">
    <location>
        <position position="188"/>
    </location>
    <ligand>
        <name>ATP</name>
        <dbReference type="ChEBI" id="CHEBI:30616"/>
    </ligand>
</feature>
<evidence type="ECO:0000256" key="9">
    <source>
        <dbReference type="ARBA" id="ARBA00022842"/>
    </source>
</evidence>
<keyword evidence="9 12" id="KW-0460">Magnesium</keyword>
<dbReference type="InterPro" id="IPR011611">
    <property type="entry name" value="PfkB_dom"/>
</dbReference>
<comment type="similarity">
    <text evidence="12">Belongs to the carbohydrate kinase PfkB family. Ribokinase subfamily.</text>
</comment>
<dbReference type="NCBIfam" id="TIGR02152">
    <property type="entry name" value="D_ribokin_bact"/>
    <property type="match status" value="1"/>
</dbReference>
<evidence type="ECO:0000256" key="4">
    <source>
        <dbReference type="ARBA" id="ARBA00022679"/>
    </source>
</evidence>
<organism evidence="14">
    <name type="scientific">Spumella elongata</name>
    <dbReference type="NCBI Taxonomy" id="89044"/>
    <lineage>
        <taxon>Eukaryota</taxon>
        <taxon>Sar</taxon>
        <taxon>Stramenopiles</taxon>
        <taxon>Ochrophyta</taxon>
        <taxon>Chrysophyceae</taxon>
        <taxon>Chromulinales</taxon>
        <taxon>Chromulinaceae</taxon>
        <taxon>Spumella</taxon>
    </lineage>
</organism>
<feature type="binding site" evidence="12">
    <location>
        <position position="243"/>
    </location>
    <ligand>
        <name>ATP</name>
        <dbReference type="ChEBI" id="CHEBI:30616"/>
    </ligand>
</feature>
<dbReference type="GO" id="GO:0019303">
    <property type="term" value="P:D-ribose catabolic process"/>
    <property type="evidence" value="ECO:0007669"/>
    <property type="project" value="UniProtKB-UniRule"/>
</dbReference>
<protein>
    <recommendedName>
        <fullName evidence="3 12">Ribokinase</fullName>
        <shortName evidence="12">RK</shortName>
        <ecNumber evidence="2 12">2.7.1.15</ecNumber>
    </recommendedName>
</protein>
<keyword evidence="6 12" id="KW-0547">Nucleotide-binding</keyword>
<dbReference type="InterPro" id="IPR002139">
    <property type="entry name" value="Ribo/fructo_kinase"/>
</dbReference>
<evidence type="ECO:0000256" key="6">
    <source>
        <dbReference type="ARBA" id="ARBA00022741"/>
    </source>
</evidence>
<comment type="function">
    <text evidence="12">Catalyzes the phosphorylation of ribose at O-5 in a reaction requiring ATP and magnesium. The resulting D-ribose-5-phosphate can then be used either for sythesis of nucleotides, histidine, and tryptophan, or as a component of the pentose phosphate pathway.</text>
</comment>
<evidence type="ECO:0000256" key="1">
    <source>
        <dbReference type="ARBA" id="ARBA00005380"/>
    </source>
</evidence>
<dbReference type="GO" id="GO:0004747">
    <property type="term" value="F:ribokinase activity"/>
    <property type="evidence" value="ECO:0007669"/>
    <property type="project" value="UniProtKB-UniRule"/>
</dbReference>
<feature type="binding site" evidence="12">
    <location>
        <begin position="15"/>
        <end position="17"/>
    </location>
    <ligand>
        <name>substrate</name>
    </ligand>
</feature>
<sequence>MSQEGAEVTVVGSLMMDLVTYVDELPLVGQTVFGRSFQKTFGGKGANQAVQCARLGVKCSMVGVVGTDSYGDEYMIQLEKEKLQYEHLRRSTTANTGTASIQVDKHGQNTIIIVQGSNLDFSADHVNALEDTIRKSNIVLCQNEVPLEVTKAALLLCRKHNCVSILNPAPASDNMLEMLPLCDIFCPNETELAALSGLPATTDDEIKIAAEQLLLLGCKIVIVTLGARGALLVKEDLCHLFPTVMKVKAIDTVGAGDSFLGSLAANLARNVPLETAIPRAIVCASLSVTNKGAQASYPALADLRVLEERIWDEDDEGENNTVSAAADSQAQRVFSPPALSDDEVIDKELIRQTLGI</sequence>
<evidence type="ECO:0000256" key="8">
    <source>
        <dbReference type="ARBA" id="ARBA00022840"/>
    </source>
</evidence>
<feature type="binding site" evidence="12">
    <location>
        <position position="257"/>
    </location>
    <ligand>
        <name>substrate</name>
    </ligand>
</feature>
<feature type="active site" description="Proton acceptor" evidence="12">
    <location>
        <position position="257"/>
    </location>
</feature>
<dbReference type="PRINTS" id="PR00990">
    <property type="entry name" value="RIBOKINASE"/>
</dbReference>
<feature type="binding site" evidence="12">
    <location>
        <position position="292"/>
    </location>
    <ligand>
        <name>K(+)</name>
        <dbReference type="ChEBI" id="CHEBI:29103"/>
    </ligand>
</feature>
<feature type="domain" description="Carbohydrate kinase PfkB" evidence="13">
    <location>
        <begin position="7"/>
        <end position="299"/>
    </location>
</feature>
<comment type="catalytic activity">
    <reaction evidence="12">
        <text>D-ribose + ATP = D-ribose 5-phosphate + ADP + H(+)</text>
        <dbReference type="Rhea" id="RHEA:13697"/>
        <dbReference type="ChEBI" id="CHEBI:15378"/>
        <dbReference type="ChEBI" id="CHEBI:30616"/>
        <dbReference type="ChEBI" id="CHEBI:47013"/>
        <dbReference type="ChEBI" id="CHEBI:78346"/>
        <dbReference type="ChEBI" id="CHEBI:456216"/>
        <dbReference type="EC" id="2.7.1.15"/>
    </reaction>
</comment>
<dbReference type="InterPro" id="IPR011877">
    <property type="entry name" value="Ribokinase"/>
</dbReference>
<keyword evidence="10 12" id="KW-0630">Potassium</keyword>
<evidence type="ECO:0000313" key="14">
    <source>
        <dbReference type="EMBL" id="CAE0301381.1"/>
    </source>
</evidence>
<evidence type="ECO:0000259" key="13">
    <source>
        <dbReference type="Pfam" id="PF00294"/>
    </source>
</evidence>
<dbReference type="AlphaFoldDB" id="A0A7S3HQ84"/>
<comment type="similarity">
    <text evidence="1">Belongs to the carbohydrate kinase pfkB family.</text>
</comment>
<reference evidence="14" key="1">
    <citation type="submission" date="2021-01" db="EMBL/GenBank/DDBJ databases">
        <authorList>
            <person name="Corre E."/>
            <person name="Pelletier E."/>
            <person name="Niang G."/>
            <person name="Scheremetjew M."/>
            <person name="Finn R."/>
            <person name="Kale V."/>
            <person name="Holt S."/>
            <person name="Cochrane G."/>
            <person name="Meng A."/>
            <person name="Brown T."/>
            <person name="Cohen L."/>
        </authorList>
    </citation>
    <scope>NUCLEOTIDE SEQUENCE</scope>
    <source>
        <strain evidence="14">CCAP 955/1</strain>
    </source>
</reference>
<dbReference type="PANTHER" id="PTHR10584:SF166">
    <property type="entry name" value="RIBOKINASE"/>
    <property type="match status" value="1"/>
</dbReference>
<dbReference type="InterPro" id="IPR002173">
    <property type="entry name" value="Carboh/pur_kinase_PfkB_CS"/>
</dbReference>
<dbReference type="EMBL" id="HBIC01058808">
    <property type="protein sequence ID" value="CAE0301381.1"/>
    <property type="molecule type" value="Transcribed_RNA"/>
</dbReference>
<evidence type="ECO:0000256" key="3">
    <source>
        <dbReference type="ARBA" id="ARBA00016943"/>
    </source>
</evidence>
<dbReference type="HAMAP" id="MF_01987">
    <property type="entry name" value="Ribokinase"/>
    <property type="match status" value="1"/>
</dbReference>
<dbReference type="GO" id="GO:0005829">
    <property type="term" value="C:cytosol"/>
    <property type="evidence" value="ECO:0007669"/>
    <property type="project" value="TreeGrafter"/>
</dbReference>
<dbReference type="GO" id="GO:0005634">
    <property type="term" value="C:nucleus"/>
    <property type="evidence" value="ECO:0007669"/>
    <property type="project" value="UniProtKB-SubCell"/>
</dbReference>
<keyword evidence="11 12" id="KW-0119">Carbohydrate metabolism</keyword>
<dbReference type="GO" id="GO:0005524">
    <property type="term" value="F:ATP binding"/>
    <property type="evidence" value="ECO:0007669"/>
    <property type="project" value="UniProtKB-UniRule"/>
</dbReference>
<feature type="binding site" evidence="12">
    <location>
        <position position="287"/>
    </location>
    <ligand>
        <name>K(+)</name>
        <dbReference type="ChEBI" id="CHEBI:29103"/>
    </ligand>
</feature>
<keyword evidence="4 12" id="KW-0808">Transferase</keyword>
<keyword evidence="12" id="KW-0539">Nucleus</keyword>
<name>A0A7S3HQ84_9STRA</name>
<dbReference type="UniPathway" id="UPA00916">
    <property type="reaction ID" value="UER00889"/>
</dbReference>
<evidence type="ECO:0000256" key="10">
    <source>
        <dbReference type="ARBA" id="ARBA00022958"/>
    </source>
</evidence>
<feature type="binding site" evidence="12">
    <location>
        <begin position="256"/>
        <end position="257"/>
    </location>
    <ligand>
        <name>ATP</name>
        <dbReference type="ChEBI" id="CHEBI:30616"/>
    </ligand>
</feature>
<evidence type="ECO:0000256" key="12">
    <source>
        <dbReference type="HAMAP-Rule" id="MF_03215"/>
    </source>
</evidence>
<comment type="subcellular location">
    <subcellularLocation>
        <location evidence="12">Cytoplasm</location>
    </subcellularLocation>
    <subcellularLocation>
        <location evidence="12">Nucleus</location>
    </subcellularLocation>
</comment>
<dbReference type="Gene3D" id="3.40.1190.20">
    <property type="match status" value="1"/>
</dbReference>
<gene>
    <name evidence="14" type="ORF">SELO1098_LOCUS30237</name>
</gene>
<evidence type="ECO:0000256" key="7">
    <source>
        <dbReference type="ARBA" id="ARBA00022777"/>
    </source>
</evidence>
<evidence type="ECO:0000256" key="5">
    <source>
        <dbReference type="ARBA" id="ARBA00022723"/>
    </source>
</evidence>
<feature type="binding site" evidence="12">
    <location>
        <position position="251"/>
    </location>
    <ligand>
        <name>K(+)</name>
        <dbReference type="ChEBI" id="CHEBI:29103"/>
    </ligand>
</feature>
<keyword evidence="8 12" id="KW-0067">ATP-binding</keyword>
<proteinExistence type="inferred from homology"/>
<evidence type="ECO:0000256" key="11">
    <source>
        <dbReference type="ARBA" id="ARBA00023277"/>
    </source>
</evidence>
<keyword evidence="7 12" id="KW-0418">Kinase</keyword>
<comment type="activity regulation">
    <text evidence="12">Activated by a monovalent cation that binds near, but not in, the active site. The most likely occupant of the site in vivo is potassium. Ion binding induces a conformational change that may alter substrate affinity.</text>
</comment>
<comment type="pathway">
    <text evidence="12">Carbohydrate metabolism; D-ribose degradation; D-ribose 5-phosphate from beta-D-ribopyranose: step 2/2.</text>
</comment>
<keyword evidence="12" id="KW-0963">Cytoplasm</keyword>